<organism evidence="1 2">
    <name type="scientific">Helicobacter muridarum</name>
    <dbReference type="NCBI Taxonomy" id="216"/>
    <lineage>
        <taxon>Bacteria</taxon>
        <taxon>Pseudomonadati</taxon>
        <taxon>Campylobacterota</taxon>
        <taxon>Epsilonproteobacteria</taxon>
        <taxon>Campylobacterales</taxon>
        <taxon>Helicobacteraceae</taxon>
        <taxon>Helicobacter</taxon>
    </lineage>
</organism>
<sequence>MVENGIGGANTRTGLVFEGKVDWRLFYPDKADT</sequence>
<name>A0A377PSH1_9HELI</name>
<protein>
    <submittedName>
        <fullName evidence="1">Uncharacterized protein</fullName>
    </submittedName>
</protein>
<keyword evidence="2" id="KW-1185">Reference proteome</keyword>
<reference evidence="1 2" key="1">
    <citation type="submission" date="2018-06" db="EMBL/GenBank/DDBJ databases">
        <authorList>
            <consortium name="Pathogen Informatics"/>
            <person name="Doyle S."/>
        </authorList>
    </citation>
    <scope>NUCLEOTIDE SEQUENCE [LARGE SCALE GENOMIC DNA]</scope>
    <source>
        <strain evidence="1 2">NCTC12714</strain>
    </source>
</reference>
<dbReference type="Proteomes" id="UP000255139">
    <property type="component" value="Unassembled WGS sequence"/>
</dbReference>
<accession>A0A377PSH1</accession>
<dbReference type="EMBL" id="UGJE01000001">
    <property type="protein sequence ID" value="STQ85241.1"/>
    <property type="molecule type" value="Genomic_DNA"/>
</dbReference>
<evidence type="ECO:0000313" key="2">
    <source>
        <dbReference type="Proteomes" id="UP000255139"/>
    </source>
</evidence>
<dbReference type="AlphaFoldDB" id="A0A377PSH1"/>
<proteinExistence type="predicted"/>
<evidence type="ECO:0000313" key="1">
    <source>
        <dbReference type="EMBL" id="STQ85241.1"/>
    </source>
</evidence>
<gene>
    <name evidence="1" type="ORF">NCTC12714_00016</name>
</gene>